<organism evidence="3 4">
    <name type="scientific">Monoraphidium neglectum</name>
    <dbReference type="NCBI Taxonomy" id="145388"/>
    <lineage>
        <taxon>Eukaryota</taxon>
        <taxon>Viridiplantae</taxon>
        <taxon>Chlorophyta</taxon>
        <taxon>core chlorophytes</taxon>
        <taxon>Chlorophyceae</taxon>
        <taxon>CS clade</taxon>
        <taxon>Sphaeropleales</taxon>
        <taxon>Selenastraceae</taxon>
        <taxon>Monoraphidium</taxon>
    </lineage>
</organism>
<dbReference type="InterPro" id="IPR008862">
    <property type="entry name" value="Tcp11"/>
</dbReference>
<dbReference type="OrthoDB" id="276323at2759"/>
<reference evidence="3 4" key="1">
    <citation type="journal article" date="2013" name="BMC Genomics">
        <title>Reconstruction of the lipid metabolism for the microalga Monoraphidium neglectum from its genome sequence reveals characteristics suitable for biofuel production.</title>
        <authorList>
            <person name="Bogen C."/>
            <person name="Al-Dilaimi A."/>
            <person name="Albersmeier A."/>
            <person name="Wichmann J."/>
            <person name="Grundmann M."/>
            <person name="Rupp O."/>
            <person name="Lauersen K.J."/>
            <person name="Blifernez-Klassen O."/>
            <person name="Kalinowski J."/>
            <person name="Goesmann A."/>
            <person name="Mussgnug J.H."/>
            <person name="Kruse O."/>
        </authorList>
    </citation>
    <scope>NUCLEOTIDE SEQUENCE [LARGE SCALE GENOMIC DNA]</scope>
    <source>
        <strain evidence="3 4">SAG 48.87</strain>
    </source>
</reference>
<dbReference type="Pfam" id="PF05794">
    <property type="entry name" value="Tcp11"/>
    <property type="match status" value="1"/>
</dbReference>
<evidence type="ECO:0000313" key="3">
    <source>
        <dbReference type="EMBL" id="KIY99666.1"/>
    </source>
</evidence>
<feature type="chain" id="PRO_5002258783" evidence="2">
    <location>
        <begin position="18"/>
        <end position="166"/>
    </location>
</feature>
<evidence type="ECO:0000256" key="1">
    <source>
        <dbReference type="ARBA" id="ARBA00010954"/>
    </source>
</evidence>
<feature type="non-terminal residue" evidence="3">
    <location>
        <position position="1"/>
    </location>
</feature>
<evidence type="ECO:0000313" key="4">
    <source>
        <dbReference type="Proteomes" id="UP000054498"/>
    </source>
</evidence>
<proteinExistence type="inferred from homology"/>
<dbReference type="AlphaFoldDB" id="A0A0D2MG57"/>
<comment type="similarity">
    <text evidence="1">Belongs to the TCP11 family.</text>
</comment>
<feature type="signal peptide" evidence="2">
    <location>
        <begin position="1"/>
        <end position="17"/>
    </location>
</feature>
<accession>A0A0D2MG57</accession>
<dbReference type="RefSeq" id="XP_013898686.1">
    <property type="nucleotide sequence ID" value="XM_014043232.1"/>
</dbReference>
<evidence type="ECO:0000256" key="2">
    <source>
        <dbReference type="SAM" id="SignalP"/>
    </source>
</evidence>
<dbReference type="KEGG" id="mng:MNEG_8298"/>
<dbReference type="GeneID" id="25741174"/>
<protein>
    <submittedName>
        <fullName evidence="3">Uncharacterized protein</fullName>
    </submittedName>
</protein>
<gene>
    <name evidence="3" type="ORF">MNEG_8298</name>
</gene>
<sequence length="166" mass="16498">RLVVAAAALLIAQQLRAAAGAAAWDAGGRAAARRRLMVVLSDSNMKLGDLVTEITTLCNEGGDLAAPVADEDRVRGMFTSIVDPSGAAFKSVRAAVCSALLAHALYGRAALAPAGATGRAVGAALARAGAGALFDDVAALGERVAAVAGVVEAVWGDALEVLLAGH</sequence>
<name>A0A0D2MG57_9CHLO</name>
<keyword evidence="2" id="KW-0732">Signal</keyword>
<keyword evidence="4" id="KW-1185">Reference proteome</keyword>
<dbReference type="EMBL" id="KK101779">
    <property type="protein sequence ID" value="KIY99666.1"/>
    <property type="molecule type" value="Genomic_DNA"/>
</dbReference>
<dbReference type="Proteomes" id="UP000054498">
    <property type="component" value="Unassembled WGS sequence"/>
</dbReference>